<dbReference type="GO" id="GO:0003677">
    <property type="term" value="F:DNA binding"/>
    <property type="evidence" value="ECO:0007669"/>
    <property type="project" value="InterPro"/>
</dbReference>
<dbReference type="InterPro" id="IPR035901">
    <property type="entry name" value="GIY-YIG_endonuc_sf"/>
</dbReference>
<dbReference type="Gene3D" id="3.40.1440.10">
    <property type="entry name" value="GIY-YIG endonuclease"/>
    <property type="match status" value="1"/>
</dbReference>
<proteinExistence type="predicted"/>
<evidence type="ECO:0000313" key="7">
    <source>
        <dbReference type="EMBL" id="AKE44827.1"/>
    </source>
</evidence>
<evidence type="ECO:0000256" key="4">
    <source>
        <dbReference type="SAM" id="MobiDB-lite"/>
    </source>
</evidence>
<keyword evidence="7" id="KW-0255">Endonuclease</keyword>
<keyword evidence="3" id="KW-0460">Magnesium</keyword>
<feature type="compositionally biased region" description="Basic and acidic residues" evidence="4">
    <location>
        <begin position="172"/>
        <end position="219"/>
    </location>
</feature>
<feature type="domain" description="Nuclease associated modular" evidence="6">
    <location>
        <begin position="168"/>
        <end position="184"/>
    </location>
</feature>
<dbReference type="EMBL" id="KP881232">
    <property type="protein sequence ID" value="AKE44827.1"/>
    <property type="molecule type" value="Genomic_DNA"/>
</dbReference>
<organism evidence="7 8">
    <name type="scientific">Sinorhizobium phage phiM9</name>
    <dbReference type="NCBI Taxonomy" id="1636182"/>
    <lineage>
        <taxon>Viruses</taxon>
        <taxon>Duplodnaviria</taxon>
        <taxon>Heunggongvirae</taxon>
        <taxon>Uroviricota</taxon>
        <taxon>Caudoviricetes</taxon>
        <taxon>Pootjesviridae</taxon>
        <taxon>Emnonavirus</taxon>
        <taxon>Emnonavirus phiM9</taxon>
    </lineage>
</organism>
<feature type="domain" description="GIY-YIG" evidence="5">
    <location>
        <begin position="2"/>
        <end position="92"/>
    </location>
</feature>
<evidence type="ECO:0000256" key="2">
    <source>
        <dbReference type="ARBA" id="ARBA00010045"/>
    </source>
</evidence>
<feature type="compositionally biased region" description="Basic and acidic residues" evidence="4">
    <location>
        <begin position="138"/>
        <end position="163"/>
    </location>
</feature>
<keyword evidence="8" id="KW-1185">Reference proteome</keyword>
<name>A0A0F6R536_9CAUD</name>
<dbReference type="Proteomes" id="UP000033804">
    <property type="component" value="Segment"/>
</dbReference>
<protein>
    <submittedName>
        <fullName evidence="7">Putative SEG-like homing endonuclease</fullName>
    </submittedName>
</protein>
<feature type="domain" description="Nuclease associated modular" evidence="6">
    <location>
        <begin position="186"/>
        <end position="202"/>
    </location>
</feature>
<evidence type="ECO:0000259" key="5">
    <source>
        <dbReference type="SMART" id="SM00465"/>
    </source>
</evidence>
<feature type="region of interest" description="Disordered" evidence="4">
    <location>
        <begin position="110"/>
        <end position="219"/>
    </location>
</feature>
<dbReference type="Pfam" id="PF07460">
    <property type="entry name" value="NUMOD3"/>
    <property type="match status" value="2"/>
</dbReference>
<dbReference type="InterPro" id="IPR045566">
    <property type="entry name" value="SegE-like_GIY-YIG"/>
</dbReference>
<reference evidence="7 8" key="1">
    <citation type="journal article" date="2015" name="J. Virol.">
        <title>Sinorhizobium meliloti Phage ?M9 Defines a New Group of T4 Superfamily Phages with Unusual Genomic Features but a Common T=16 Capsid.</title>
        <authorList>
            <person name="Johnson M.C."/>
            <person name="Tatum K.B."/>
            <person name="Lynn J.S."/>
            <person name="Brewer T.E."/>
            <person name="Lu S."/>
            <person name="Washburn B.K."/>
            <person name="Stroupe M.E."/>
            <person name="Jones K.M."/>
        </authorList>
    </citation>
    <scope>NUCLEOTIDE SEQUENCE [LARGE SCALE GENOMIC DNA]</scope>
</reference>
<reference evidence="8" key="2">
    <citation type="submission" date="2015-03" db="EMBL/GenBank/DDBJ databases">
        <title>The genome and structure of Sinorhizobium meliloti phage phiM9.</title>
        <authorList>
            <person name="Johnson M.C."/>
            <person name="Tatum K.B."/>
            <person name="Lynn J.S."/>
            <person name="Brewer T.E."/>
            <person name="Washburn B.K."/>
            <person name="Stroupe M.E."/>
            <person name="Jones K.M."/>
        </authorList>
    </citation>
    <scope>NUCLEOTIDE SEQUENCE [LARGE SCALE GENOMIC DNA]</scope>
</reference>
<dbReference type="KEGG" id="vg:26517879"/>
<dbReference type="GeneID" id="26517879"/>
<keyword evidence="7" id="KW-0540">Nuclease</keyword>
<keyword evidence="7" id="KW-0378">Hydrolase</keyword>
<sequence length="219" mass="25256">MFGFIYETRNLINGMLYIGRRNGDPETKRNKAYLGSGKIIKQAFDKYGKENFEKRVLQTCDSFEELVEAELHWLRITDAANSDKYYNLSQYSVGGNQLCGIVSEETRRKMSEAHKGKIVGPPSDETREKLRIANSGKKRTEETKQKMRNRKGQDTLETTERRRASAKNRPPVSDETRTKLRESAKTRPPVSDETRQKMRAAKEAAKLRRQAESLESSFR</sequence>
<evidence type="ECO:0000256" key="3">
    <source>
        <dbReference type="ARBA" id="ARBA00022842"/>
    </source>
</evidence>
<comment type="similarity">
    <text evidence="2">To endonucleases of group I introns of fungi and phage.</text>
</comment>
<gene>
    <name evidence="7" type="ORF">Sm_phiM9_200</name>
</gene>
<feature type="domain" description="Nuclease associated modular" evidence="6">
    <location>
        <begin position="115"/>
        <end position="134"/>
    </location>
</feature>
<dbReference type="SMART" id="SM00496">
    <property type="entry name" value="IENR2"/>
    <property type="match status" value="5"/>
</dbReference>
<evidence type="ECO:0000259" key="6">
    <source>
        <dbReference type="SMART" id="SM00496"/>
    </source>
</evidence>
<dbReference type="Pfam" id="PF19835">
    <property type="entry name" value="SegE_GIY-YIG"/>
    <property type="match status" value="1"/>
</dbReference>
<dbReference type="RefSeq" id="YP_009189581.1">
    <property type="nucleotide sequence ID" value="NC_028676.1"/>
</dbReference>
<dbReference type="SMART" id="SM00465">
    <property type="entry name" value="GIYc"/>
    <property type="match status" value="1"/>
</dbReference>
<evidence type="ECO:0000256" key="1">
    <source>
        <dbReference type="ARBA" id="ARBA00001946"/>
    </source>
</evidence>
<dbReference type="GO" id="GO:0004519">
    <property type="term" value="F:endonuclease activity"/>
    <property type="evidence" value="ECO:0007669"/>
    <property type="project" value="UniProtKB-KW"/>
</dbReference>
<dbReference type="CDD" id="cd10444">
    <property type="entry name" value="GIY-YIG_SegABCDEFG"/>
    <property type="match status" value="1"/>
</dbReference>
<dbReference type="SUPFAM" id="SSF82771">
    <property type="entry name" value="GIY-YIG endonuclease"/>
    <property type="match status" value="1"/>
</dbReference>
<feature type="domain" description="Nuclease associated modular" evidence="6">
    <location>
        <begin position="135"/>
        <end position="151"/>
    </location>
</feature>
<dbReference type="InterPro" id="IPR000305">
    <property type="entry name" value="GIY-YIG_endonuc"/>
</dbReference>
<dbReference type="OrthoDB" id="7844at10239"/>
<dbReference type="InterPro" id="IPR003611">
    <property type="entry name" value="NUMOD3"/>
</dbReference>
<comment type="cofactor">
    <cofactor evidence="1">
        <name>Mg(2+)</name>
        <dbReference type="ChEBI" id="CHEBI:18420"/>
    </cofactor>
</comment>
<accession>A0A0F6R536</accession>
<feature type="domain" description="Nuclease associated modular" evidence="6">
    <location>
        <begin position="98"/>
        <end position="114"/>
    </location>
</feature>
<evidence type="ECO:0000313" key="8">
    <source>
        <dbReference type="Proteomes" id="UP000033804"/>
    </source>
</evidence>